<dbReference type="PANTHER" id="PTHR34980">
    <property type="entry name" value="INNER MEMBRANE PROTEIN-RELATED-RELATED"/>
    <property type="match status" value="1"/>
</dbReference>
<evidence type="ECO:0000313" key="3">
    <source>
        <dbReference type="Proteomes" id="UP000196778"/>
    </source>
</evidence>
<dbReference type="PANTHER" id="PTHR34980:SF2">
    <property type="entry name" value="INNER MEMBRANE PROTEIN YHAH-RELATED"/>
    <property type="match status" value="1"/>
</dbReference>
<evidence type="ECO:0000256" key="1">
    <source>
        <dbReference type="SAM" id="Phobius"/>
    </source>
</evidence>
<dbReference type="RefSeq" id="WP_087138384.1">
    <property type="nucleotide sequence ID" value="NZ_FUKR01000070.1"/>
</dbReference>
<dbReference type="EMBL" id="FUKR01000070">
    <property type="protein sequence ID" value="SJN40358.1"/>
    <property type="molecule type" value="Genomic_DNA"/>
</dbReference>
<dbReference type="GO" id="GO:0005886">
    <property type="term" value="C:plasma membrane"/>
    <property type="evidence" value="ECO:0007669"/>
    <property type="project" value="TreeGrafter"/>
</dbReference>
<keyword evidence="3" id="KW-1185">Reference proteome</keyword>
<dbReference type="AlphaFoldDB" id="A0A1R4K7Y5"/>
<feature type="transmembrane region" description="Helical" evidence="1">
    <location>
        <begin position="93"/>
        <end position="120"/>
    </location>
</feature>
<accession>A0A1R4K7Y5</accession>
<protein>
    <submittedName>
        <fullName evidence="2">Integral membrane protein</fullName>
    </submittedName>
</protein>
<sequence>MSDLYGTPAPIPLASDAPIRGIGFGTAIKRYFTKYATFSGRASQSEYWWVVLFNALVGIALGILATIAMVIGMAGAASYSSYDGYSSAGPTGFGLVLLVLVGIAGLAFVLGTIIPGIALYVRRLHDADLSGLLALLLLIPYGNSIVAIVFGLLPSKPEGSRYDVKY</sequence>
<keyword evidence="1" id="KW-0472">Membrane</keyword>
<proteinExistence type="predicted"/>
<dbReference type="OrthoDB" id="9812349at2"/>
<organism evidence="2 3">
    <name type="scientific">Mycetocola reblochoni REB411</name>
    <dbReference type="NCBI Taxonomy" id="1255698"/>
    <lineage>
        <taxon>Bacteria</taxon>
        <taxon>Bacillati</taxon>
        <taxon>Actinomycetota</taxon>
        <taxon>Actinomycetes</taxon>
        <taxon>Micrococcales</taxon>
        <taxon>Microbacteriaceae</taxon>
        <taxon>Mycetocola</taxon>
    </lineage>
</organism>
<dbReference type="Pfam" id="PF05656">
    <property type="entry name" value="DUF805"/>
    <property type="match status" value="1"/>
</dbReference>
<feature type="transmembrane region" description="Helical" evidence="1">
    <location>
        <begin position="47"/>
        <end position="73"/>
    </location>
</feature>
<feature type="transmembrane region" description="Helical" evidence="1">
    <location>
        <begin position="132"/>
        <end position="153"/>
    </location>
</feature>
<dbReference type="Proteomes" id="UP000196778">
    <property type="component" value="Unassembled WGS sequence"/>
</dbReference>
<keyword evidence="1" id="KW-1133">Transmembrane helix</keyword>
<reference evidence="3" key="1">
    <citation type="submission" date="2017-02" db="EMBL/GenBank/DDBJ databases">
        <authorList>
            <person name="Dridi B."/>
        </authorList>
    </citation>
    <scope>NUCLEOTIDE SEQUENCE [LARGE SCALE GENOMIC DNA]</scope>
    <source>
        <strain evidence="3">EB411</strain>
    </source>
</reference>
<gene>
    <name evidence="2" type="ORF">FM119_11895</name>
</gene>
<evidence type="ECO:0000313" key="2">
    <source>
        <dbReference type="EMBL" id="SJN40358.1"/>
    </source>
</evidence>
<dbReference type="InterPro" id="IPR008523">
    <property type="entry name" value="DUF805"/>
</dbReference>
<keyword evidence="1" id="KW-0812">Transmembrane</keyword>
<name>A0A1R4K7Y5_9MICO</name>